<gene>
    <name evidence="2" type="ORF">B0H17DRAFT_1256502</name>
</gene>
<organism evidence="2 3">
    <name type="scientific">Mycena rosella</name>
    <name type="common">Pink bonnet</name>
    <name type="synonym">Agaricus rosellus</name>
    <dbReference type="NCBI Taxonomy" id="1033263"/>
    <lineage>
        <taxon>Eukaryota</taxon>
        <taxon>Fungi</taxon>
        <taxon>Dikarya</taxon>
        <taxon>Basidiomycota</taxon>
        <taxon>Agaricomycotina</taxon>
        <taxon>Agaricomycetes</taxon>
        <taxon>Agaricomycetidae</taxon>
        <taxon>Agaricales</taxon>
        <taxon>Marasmiineae</taxon>
        <taxon>Mycenaceae</taxon>
        <taxon>Mycena</taxon>
    </lineage>
</organism>
<protein>
    <recommendedName>
        <fullName evidence="1">Rhodanese domain-containing protein</fullName>
    </recommendedName>
</protein>
<dbReference type="AlphaFoldDB" id="A0AAD7CU96"/>
<proteinExistence type="predicted"/>
<evidence type="ECO:0000313" key="3">
    <source>
        <dbReference type="Proteomes" id="UP001221757"/>
    </source>
</evidence>
<dbReference type="InterPro" id="IPR001763">
    <property type="entry name" value="Rhodanese-like_dom"/>
</dbReference>
<name>A0AAD7CU96_MYCRO</name>
<feature type="domain" description="Rhodanese" evidence="1">
    <location>
        <begin position="88"/>
        <end position="119"/>
    </location>
</feature>
<sequence>MLQRQRAITSSLIVDRTDRVGIRLAAGARAVVLGIRRVFVSHSSCSCGHSSRVRARNSAALRAEQEHEALHVPAPPYRVLPHLRRRPVAAALHAFGLYNATDVVGGFRACRAAGLDVADGARRMGTASGDSSIMYMSPPAIPKVNKPVTSSEFNQFPLRLLLSKCLRRESGQPVTNSCVHTVRAQYSPGGASDEGARLRLRASNNTITCAEFSGFKKPPCVEYSSRI</sequence>
<keyword evidence="3" id="KW-1185">Reference proteome</keyword>
<comment type="caution">
    <text evidence="2">The sequence shown here is derived from an EMBL/GenBank/DDBJ whole genome shotgun (WGS) entry which is preliminary data.</text>
</comment>
<dbReference type="EMBL" id="JARKIE010000226">
    <property type="protein sequence ID" value="KAJ7664133.1"/>
    <property type="molecule type" value="Genomic_DNA"/>
</dbReference>
<dbReference type="PROSITE" id="PS50206">
    <property type="entry name" value="RHODANESE_3"/>
    <property type="match status" value="1"/>
</dbReference>
<evidence type="ECO:0000313" key="2">
    <source>
        <dbReference type="EMBL" id="KAJ7664133.1"/>
    </source>
</evidence>
<accession>A0AAD7CU96</accession>
<evidence type="ECO:0000259" key="1">
    <source>
        <dbReference type="PROSITE" id="PS50206"/>
    </source>
</evidence>
<reference evidence="2" key="1">
    <citation type="submission" date="2023-03" db="EMBL/GenBank/DDBJ databases">
        <title>Massive genome expansion in bonnet fungi (Mycena s.s.) driven by repeated elements and novel gene families across ecological guilds.</title>
        <authorList>
            <consortium name="Lawrence Berkeley National Laboratory"/>
            <person name="Harder C.B."/>
            <person name="Miyauchi S."/>
            <person name="Viragh M."/>
            <person name="Kuo A."/>
            <person name="Thoen E."/>
            <person name="Andreopoulos B."/>
            <person name="Lu D."/>
            <person name="Skrede I."/>
            <person name="Drula E."/>
            <person name="Henrissat B."/>
            <person name="Morin E."/>
            <person name="Kohler A."/>
            <person name="Barry K."/>
            <person name="LaButti K."/>
            <person name="Morin E."/>
            <person name="Salamov A."/>
            <person name="Lipzen A."/>
            <person name="Mereny Z."/>
            <person name="Hegedus B."/>
            <person name="Baldrian P."/>
            <person name="Stursova M."/>
            <person name="Weitz H."/>
            <person name="Taylor A."/>
            <person name="Grigoriev I.V."/>
            <person name="Nagy L.G."/>
            <person name="Martin F."/>
            <person name="Kauserud H."/>
        </authorList>
    </citation>
    <scope>NUCLEOTIDE SEQUENCE</scope>
    <source>
        <strain evidence="2">CBHHK067</strain>
    </source>
</reference>
<dbReference type="Proteomes" id="UP001221757">
    <property type="component" value="Unassembled WGS sequence"/>
</dbReference>